<gene>
    <name evidence="2" type="ORF">BMONG18_1580</name>
</gene>
<reference evidence="2 3" key="1">
    <citation type="submission" date="2018-07" db="EMBL/GenBank/DDBJ databases">
        <title>The role of parmesan cheese in vectoring bovine microbiota.</title>
        <authorList>
            <person name="Lugli G.A."/>
            <person name="Milani C."/>
        </authorList>
    </citation>
    <scope>NUCLEOTIDE SEQUENCE [LARGE SCALE GENOMIC DNA]</scope>
    <source>
        <strain evidence="2 3">BMONG18</strain>
    </source>
</reference>
<dbReference type="AlphaFoldDB" id="A0A423UC52"/>
<dbReference type="EMBL" id="QRAJ01000013">
    <property type="protein sequence ID" value="ROT86260.1"/>
    <property type="molecule type" value="Genomic_DNA"/>
</dbReference>
<evidence type="ECO:0000313" key="3">
    <source>
        <dbReference type="Proteomes" id="UP000285266"/>
    </source>
</evidence>
<sequence length="237" mass="26917">MNTTITANSMEQAEGKLERIRAAREASEQAARNEAHAIPFGQPNIEGRGNIYKHVQQEWKRAERLAEEETRAAERVDMLSTVEAFKEHHDDLQDVRVVGRTGWASVGAATSVNNLDYFRNQVAQLQAANDEAKAFNKTHKDAKKETYGAKITQLKRKIAYLEHMQEQAENTAISEHSQQLIDSGAVTQWQKKPVYYFVKGLRKVALTLDEHGDFQPSKRYPPMSEEAQQRVAALIRQ</sequence>
<feature type="coiled-coil region" evidence="1">
    <location>
        <begin position="125"/>
        <end position="171"/>
    </location>
</feature>
<comment type="caution">
    <text evidence="2">The sequence shown here is derived from an EMBL/GenBank/DDBJ whole genome shotgun (WGS) entry which is preliminary data.</text>
</comment>
<organism evidence="2 3">
    <name type="scientific">Bifidobacterium mongoliense</name>
    <dbReference type="NCBI Taxonomy" id="518643"/>
    <lineage>
        <taxon>Bacteria</taxon>
        <taxon>Bacillati</taxon>
        <taxon>Actinomycetota</taxon>
        <taxon>Actinomycetes</taxon>
        <taxon>Bifidobacteriales</taxon>
        <taxon>Bifidobacteriaceae</taxon>
        <taxon>Bifidobacterium</taxon>
    </lineage>
</organism>
<proteinExistence type="predicted"/>
<dbReference type="Proteomes" id="UP000285266">
    <property type="component" value="Unassembled WGS sequence"/>
</dbReference>
<keyword evidence="1" id="KW-0175">Coiled coil</keyword>
<name>A0A423UC52_9BIFI</name>
<evidence type="ECO:0000313" key="2">
    <source>
        <dbReference type="EMBL" id="ROT86260.1"/>
    </source>
</evidence>
<evidence type="ECO:0000256" key="1">
    <source>
        <dbReference type="SAM" id="Coils"/>
    </source>
</evidence>
<protein>
    <submittedName>
        <fullName evidence="2">Uncharacterized protein</fullName>
    </submittedName>
</protein>
<accession>A0A423UC52</accession>
<dbReference type="RefSeq" id="WP_244924855.1">
    <property type="nucleotide sequence ID" value="NZ_QRAJ01000013.1"/>
</dbReference>